<dbReference type="Pfam" id="PF06218">
    <property type="entry name" value="NPR2"/>
    <property type="match status" value="2"/>
</dbReference>
<keyword evidence="4" id="KW-1185">Reference proteome</keyword>
<reference evidence="2" key="2">
    <citation type="submission" date="2020-01" db="EMBL/GenBank/DDBJ databases">
        <authorList>
            <person name="Korhonen P.K.K."/>
            <person name="Guangxu M.G."/>
            <person name="Wang T.W."/>
            <person name="Stroehlein A.J.S."/>
            <person name="Young N.D."/>
            <person name="Ang C.-S.A."/>
            <person name="Fernando D.W.F."/>
            <person name="Lu H.L."/>
            <person name="Taylor S.T."/>
            <person name="Ehtesham M.E.M."/>
            <person name="Najaraj S.H.N."/>
            <person name="Harsha G.H.G."/>
            <person name="Madugundu A.M."/>
            <person name="Renuse S.R."/>
            <person name="Holt D.H."/>
            <person name="Pandey A.P."/>
            <person name="Papenfuss A.P."/>
            <person name="Gasser R.B.G."/>
            <person name="Fischer K.F."/>
        </authorList>
    </citation>
    <scope>NUCLEOTIDE SEQUENCE</scope>
    <source>
        <strain evidence="2">SSS_KF_BRIS2020</strain>
    </source>
</reference>
<reference evidence="4" key="1">
    <citation type="journal article" date="2020" name="PLoS Negl. Trop. Dis.">
        <title>High-quality nuclear genome for Sarcoptes scabiei-A critical resource for a neglected parasite.</title>
        <authorList>
            <person name="Korhonen P.K."/>
            <person name="Gasser R.B."/>
            <person name="Ma G."/>
            <person name="Wang T."/>
            <person name="Stroehlein A.J."/>
            <person name="Young N.D."/>
            <person name="Ang C.S."/>
            <person name="Fernando D.D."/>
            <person name="Lu H.C."/>
            <person name="Taylor S."/>
            <person name="Reynolds S.L."/>
            <person name="Mofiz E."/>
            <person name="Najaraj S.H."/>
            <person name="Gowda H."/>
            <person name="Madugundu A."/>
            <person name="Renuse S."/>
            <person name="Holt D."/>
            <person name="Pandey A."/>
            <person name="Papenfuss A.T."/>
            <person name="Fischer K."/>
        </authorList>
    </citation>
    <scope>NUCLEOTIDE SEQUENCE [LARGE SCALE GENOMIC DNA]</scope>
</reference>
<dbReference type="PANTHER" id="PTHR12991">
    <property type="entry name" value="NITROGEN PERMEASE REGULATOR 2/TUMOR SUPPRESSOR CANDIDATE 4"/>
    <property type="match status" value="1"/>
</dbReference>
<reference evidence="3" key="3">
    <citation type="submission" date="2022-06" db="UniProtKB">
        <authorList>
            <consortium name="EnsemblMetazoa"/>
        </authorList>
    </citation>
    <scope>IDENTIFICATION</scope>
</reference>
<accession>A0A834VDG0</accession>
<dbReference type="GO" id="GO:1904262">
    <property type="term" value="P:negative regulation of TORC1 signaling"/>
    <property type="evidence" value="ECO:0007669"/>
    <property type="project" value="TreeGrafter"/>
</dbReference>
<dbReference type="OrthoDB" id="338854at2759"/>
<name>A0A834VDG0_SARSC</name>
<sequence length="447" mass="51550">MMRFLSSNSINIEKDNYEDCDDDNKQKGINAIIFCEFDVNLGPILKHQYPDNYITKEFFESLSVYLIPKPELYGKLITVTAFGHKILGYPVSITDAKKYKRNHLIFNLCFVFSDYTVTTQYEPIVQKLAFYLIDLEGEMGFISKNENDNPTISNYLMTIKDQLNNAGVCTIKISLSTTIHLKLIKVQANPGQVEDYHVPIWNSNNLNTNNVSSWDLTTQQVFSYIDGVNHVLKIAFLADVDVILVKACVQNLIYYGLVSLLPIFLYSNVYVTTPKIRLLLENYQLQKECLKSIKFEGSLEEPSLKKVLQLYSNMSPGMTVKDLCQRFNPNSNGIDEQKLVKFGIMNDIIRRIQKYPIYLNEQVEPEQDHQSRTHSPSSMMTTTTLTFNHLMPRSTLSPQSTRNSQKNLYLFFDGQHSYDQICCELNKSYQEIDDKVEKDPLVIVCWK</sequence>
<comment type="similarity">
    <text evidence="1">Belongs to the NPR2 family.</text>
</comment>
<gene>
    <name evidence="2" type="ORF">SSS_1375</name>
</gene>
<protein>
    <submittedName>
        <fullName evidence="2">Nitrogen permease regulator 2-like protein</fullName>
    </submittedName>
</protein>
<evidence type="ECO:0000313" key="4">
    <source>
        <dbReference type="Proteomes" id="UP000070412"/>
    </source>
</evidence>
<dbReference type="GO" id="GO:0005774">
    <property type="term" value="C:vacuolar membrane"/>
    <property type="evidence" value="ECO:0007669"/>
    <property type="project" value="TreeGrafter"/>
</dbReference>
<organism evidence="2">
    <name type="scientific">Sarcoptes scabiei</name>
    <name type="common">Itch mite</name>
    <name type="synonym">Acarus scabiei</name>
    <dbReference type="NCBI Taxonomy" id="52283"/>
    <lineage>
        <taxon>Eukaryota</taxon>
        <taxon>Metazoa</taxon>
        <taxon>Ecdysozoa</taxon>
        <taxon>Arthropoda</taxon>
        <taxon>Chelicerata</taxon>
        <taxon>Arachnida</taxon>
        <taxon>Acari</taxon>
        <taxon>Acariformes</taxon>
        <taxon>Sarcoptiformes</taxon>
        <taxon>Astigmata</taxon>
        <taxon>Psoroptidia</taxon>
        <taxon>Sarcoptoidea</taxon>
        <taxon>Sarcoptidae</taxon>
        <taxon>Sarcoptinae</taxon>
        <taxon>Sarcoptes</taxon>
    </lineage>
</organism>
<dbReference type="PANTHER" id="PTHR12991:SF10">
    <property type="entry name" value="GATOR COMPLEX PROTEIN NPRL2"/>
    <property type="match status" value="1"/>
</dbReference>
<dbReference type="GO" id="GO:0010508">
    <property type="term" value="P:positive regulation of autophagy"/>
    <property type="evidence" value="ECO:0007669"/>
    <property type="project" value="TreeGrafter"/>
</dbReference>
<dbReference type="GO" id="GO:1990130">
    <property type="term" value="C:GATOR1 complex"/>
    <property type="evidence" value="ECO:0007669"/>
    <property type="project" value="TreeGrafter"/>
</dbReference>
<proteinExistence type="inferred from homology"/>
<dbReference type="Proteomes" id="UP000070412">
    <property type="component" value="Unassembled WGS sequence"/>
</dbReference>
<dbReference type="InterPro" id="IPR009348">
    <property type="entry name" value="NPR2-like"/>
</dbReference>
<evidence type="ECO:0000313" key="2">
    <source>
        <dbReference type="EMBL" id="KAF7491520.1"/>
    </source>
</evidence>
<dbReference type="GO" id="GO:0005096">
    <property type="term" value="F:GTPase activator activity"/>
    <property type="evidence" value="ECO:0007669"/>
    <property type="project" value="TreeGrafter"/>
</dbReference>
<evidence type="ECO:0000313" key="3">
    <source>
        <dbReference type="EnsemblMetazoa" id="KAF7491520.1"/>
    </source>
</evidence>
<dbReference type="AlphaFoldDB" id="A0A834VDG0"/>
<dbReference type="GO" id="GO:0034198">
    <property type="term" value="P:cellular response to amino acid starvation"/>
    <property type="evidence" value="ECO:0007669"/>
    <property type="project" value="TreeGrafter"/>
</dbReference>
<evidence type="ECO:0000256" key="1">
    <source>
        <dbReference type="ARBA" id="ARBA00008433"/>
    </source>
</evidence>
<dbReference type="EnsemblMetazoa" id="SSS_1375s_mrna">
    <property type="protein sequence ID" value="KAF7491520.1"/>
    <property type="gene ID" value="SSS_1375"/>
</dbReference>
<dbReference type="EMBL" id="WVUK01000059">
    <property type="protein sequence ID" value="KAF7491520.1"/>
    <property type="molecule type" value="Genomic_DNA"/>
</dbReference>